<evidence type="ECO:0000313" key="2">
    <source>
        <dbReference type="Proteomes" id="UP000218334"/>
    </source>
</evidence>
<accession>A0A2H3AU17</accession>
<dbReference type="AlphaFoldDB" id="A0A2H3AU17"/>
<evidence type="ECO:0000313" key="1">
    <source>
        <dbReference type="EMBL" id="PBK61060.1"/>
    </source>
</evidence>
<dbReference type="Proteomes" id="UP000218334">
    <property type="component" value="Unassembled WGS sequence"/>
</dbReference>
<sequence>MYNITNGIVLISFDSYVYPTYYEKAAANHNRWDCHRVISKYGQDGKALLKFAKFPEVMISACTEINQAEEEITVPSQRIYTGAKPVVSASLANTPCTTFGLRGLLKQLNDTLRTSYTLEIPTLSSLLEDCIANEYDFGTVYASLRTAWYTEDWSLIPFRLCECEEMDRKMRQTALHGNHIMQPQIYPRRVWDLYSNRVVSTWSTGREYSDAISHAWVDEKGRMDVWTPINGRQWPVSIPKDADLNLIRIEMLNMGLEYVWLDVLCLRQKGGLREDLRIEEWMLDVPTIGQVYRVVKVYCYLSGLGRPLAVTQDYFDSDHCWFNRAWTLQEVAHQNHELVE</sequence>
<reference evidence="2" key="1">
    <citation type="journal article" date="2017" name="Nat. Ecol. Evol.">
        <title>Genome expansion and lineage-specific genetic innovations in the forest pathogenic fungi Armillaria.</title>
        <authorList>
            <person name="Sipos G."/>
            <person name="Prasanna A.N."/>
            <person name="Walter M.C."/>
            <person name="O'Connor E."/>
            <person name="Balint B."/>
            <person name="Krizsan K."/>
            <person name="Kiss B."/>
            <person name="Hess J."/>
            <person name="Varga T."/>
            <person name="Slot J."/>
            <person name="Riley R."/>
            <person name="Boka B."/>
            <person name="Rigling D."/>
            <person name="Barry K."/>
            <person name="Lee J."/>
            <person name="Mihaltcheva S."/>
            <person name="LaButti K."/>
            <person name="Lipzen A."/>
            <person name="Waldron R."/>
            <person name="Moloney N.M."/>
            <person name="Sperisen C."/>
            <person name="Kredics L."/>
            <person name="Vagvoelgyi C."/>
            <person name="Patrignani A."/>
            <person name="Fitzpatrick D."/>
            <person name="Nagy I."/>
            <person name="Doyle S."/>
            <person name="Anderson J.B."/>
            <person name="Grigoriev I.V."/>
            <person name="Gueldener U."/>
            <person name="Muensterkoetter M."/>
            <person name="Nagy L.G."/>
        </authorList>
    </citation>
    <scope>NUCLEOTIDE SEQUENCE [LARGE SCALE GENOMIC DNA]</scope>
    <source>
        <strain evidence="2">28-4</strain>
    </source>
</reference>
<evidence type="ECO:0008006" key="3">
    <source>
        <dbReference type="Google" id="ProtNLM"/>
    </source>
</evidence>
<protein>
    <recommendedName>
        <fullName evidence="3">Heterokaryon incompatibility domain-containing protein</fullName>
    </recommendedName>
</protein>
<dbReference type="EMBL" id="KZ293479">
    <property type="protein sequence ID" value="PBK61060.1"/>
    <property type="molecule type" value="Genomic_DNA"/>
</dbReference>
<gene>
    <name evidence="1" type="ORF">ARMSODRAFT_1065479</name>
</gene>
<name>A0A2H3AU17_9AGAR</name>
<proteinExistence type="predicted"/>
<keyword evidence="2" id="KW-1185">Reference proteome</keyword>
<organism evidence="1 2">
    <name type="scientific">Armillaria solidipes</name>
    <dbReference type="NCBI Taxonomy" id="1076256"/>
    <lineage>
        <taxon>Eukaryota</taxon>
        <taxon>Fungi</taxon>
        <taxon>Dikarya</taxon>
        <taxon>Basidiomycota</taxon>
        <taxon>Agaricomycotina</taxon>
        <taxon>Agaricomycetes</taxon>
        <taxon>Agaricomycetidae</taxon>
        <taxon>Agaricales</taxon>
        <taxon>Marasmiineae</taxon>
        <taxon>Physalacriaceae</taxon>
        <taxon>Armillaria</taxon>
    </lineage>
</organism>